<evidence type="ECO:0000256" key="1">
    <source>
        <dbReference type="ARBA" id="ARBA00004651"/>
    </source>
</evidence>
<evidence type="ECO:0000256" key="6">
    <source>
        <dbReference type="ARBA" id="ARBA00023136"/>
    </source>
</evidence>
<sequence>MQREITLDSNTSLFHLTWPIFIEILLQILVGNIDQIMLSHYSDTAVAAVGNANQIINMLILVFSVISTATTILVSQYLGAGNREKVAQLYTLAFLVNLALSLAVAGGILLFNRPIFRLMSTPQELMGDAVTYLGINGGLISLQAVFLTFTAIFRSNELMKESMAVSVVINLCNILGNLLLIHGAGPFPALGVAGAAIASCLSRLIGIGIMAVLFSREIGVRLSLRLLRPFPGDLLRKLLMIGLPSGGEHLSYNLAQTCCLTFLNIMGTAVVTTKVYAMMFTRVAAMFTSSLAQASQIVVGHMAGAGKMEECDRRTMRTLRVAVPITLPIVILMFLCSDFLFGLFTDNPEILRMGRIVLGFQIVNEMGHTINSIFVKALQAAGDVQFPVAAGVVSQWVISVGGGWLFGLCLGMGIAGIWLAMTIDECLRALVMFLRWRSGIWRTKVQVSEEERL</sequence>
<dbReference type="OrthoDB" id="62420at2"/>
<dbReference type="InterPro" id="IPR047135">
    <property type="entry name" value="YsiQ"/>
</dbReference>
<dbReference type="CDD" id="cd13134">
    <property type="entry name" value="MATE_like_8"/>
    <property type="match status" value="1"/>
</dbReference>
<keyword evidence="2" id="KW-0813">Transport</keyword>
<proteinExistence type="predicted"/>
<dbReference type="InterPro" id="IPR002528">
    <property type="entry name" value="MATE_fam"/>
</dbReference>
<dbReference type="NCBIfam" id="TIGR00797">
    <property type="entry name" value="matE"/>
    <property type="match status" value="1"/>
</dbReference>
<name>A0A9X8Y742_9FIRM</name>
<feature type="transmembrane region" description="Helical" evidence="7">
    <location>
        <begin position="190"/>
        <end position="215"/>
    </location>
</feature>
<dbReference type="GO" id="GO:0042910">
    <property type="term" value="F:xenobiotic transmembrane transporter activity"/>
    <property type="evidence" value="ECO:0007669"/>
    <property type="project" value="InterPro"/>
</dbReference>
<accession>A0A9X8Y742</accession>
<evidence type="ECO:0000256" key="7">
    <source>
        <dbReference type="SAM" id="Phobius"/>
    </source>
</evidence>
<feature type="transmembrane region" description="Helical" evidence="7">
    <location>
        <begin position="165"/>
        <end position="184"/>
    </location>
</feature>
<dbReference type="Pfam" id="PF01554">
    <property type="entry name" value="MatE"/>
    <property type="match status" value="2"/>
</dbReference>
<keyword evidence="4 7" id="KW-0812">Transmembrane</keyword>
<keyword evidence="9" id="KW-1185">Reference proteome</keyword>
<evidence type="ECO:0000256" key="5">
    <source>
        <dbReference type="ARBA" id="ARBA00022989"/>
    </source>
</evidence>
<dbReference type="GO" id="GO:0015297">
    <property type="term" value="F:antiporter activity"/>
    <property type="evidence" value="ECO:0007669"/>
    <property type="project" value="InterPro"/>
</dbReference>
<gene>
    <name evidence="8" type="ORF">EDD78_1164</name>
</gene>
<feature type="transmembrane region" description="Helical" evidence="7">
    <location>
        <begin position="131"/>
        <end position="153"/>
    </location>
</feature>
<feature type="transmembrane region" description="Helical" evidence="7">
    <location>
        <begin position="321"/>
        <end position="344"/>
    </location>
</feature>
<dbReference type="PANTHER" id="PTHR42925:SF1">
    <property type="entry name" value="VIRULENCE FACTOR MVIN"/>
    <property type="match status" value="1"/>
</dbReference>
<feature type="transmembrane region" description="Helical" evidence="7">
    <location>
        <begin position="396"/>
        <end position="420"/>
    </location>
</feature>
<organism evidence="8 9">
    <name type="scientific">Harryflintia acetispora</name>
    <dbReference type="NCBI Taxonomy" id="1849041"/>
    <lineage>
        <taxon>Bacteria</taxon>
        <taxon>Bacillati</taxon>
        <taxon>Bacillota</taxon>
        <taxon>Clostridia</taxon>
        <taxon>Eubacteriales</taxon>
        <taxon>Oscillospiraceae</taxon>
        <taxon>Harryflintia</taxon>
    </lineage>
</organism>
<dbReference type="PIRSF" id="PIRSF006603">
    <property type="entry name" value="DinF"/>
    <property type="match status" value="1"/>
</dbReference>
<dbReference type="AlphaFoldDB" id="A0A9X8Y742"/>
<feature type="transmembrane region" description="Helical" evidence="7">
    <location>
        <begin position="12"/>
        <end position="30"/>
    </location>
</feature>
<evidence type="ECO:0000313" key="8">
    <source>
        <dbReference type="EMBL" id="TCL41006.1"/>
    </source>
</evidence>
<evidence type="ECO:0000256" key="4">
    <source>
        <dbReference type="ARBA" id="ARBA00022692"/>
    </source>
</evidence>
<dbReference type="Proteomes" id="UP000294682">
    <property type="component" value="Unassembled WGS sequence"/>
</dbReference>
<comment type="subcellular location">
    <subcellularLocation>
        <location evidence="1">Cell membrane</location>
        <topology evidence="1">Multi-pass membrane protein</topology>
    </subcellularLocation>
</comment>
<keyword evidence="3" id="KW-1003">Cell membrane</keyword>
<keyword evidence="5 7" id="KW-1133">Transmembrane helix</keyword>
<dbReference type="GO" id="GO:0005886">
    <property type="term" value="C:plasma membrane"/>
    <property type="evidence" value="ECO:0007669"/>
    <property type="project" value="UniProtKB-SubCell"/>
</dbReference>
<dbReference type="PANTHER" id="PTHR42925">
    <property type="entry name" value="MULTIDRUG AND TOXIN EFFLUX PROTEIN MATE FAMILY"/>
    <property type="match status" value="1"/>
</dbReference>
<evidence type="ECO:0000256" key="2">
    <source>
        <dbReference type="ARBA" id="ARBA00022448"/>
    </source>
</evidence>
<dbReference type="InterPro" id="IPR048279">
    <property type="entry name" value="MdtK-like"/>
</dbReference>
<feature type="transmembrane region" description="Helical" evidence="7">
    <location>
        <begin position="55"/>
        <end position="78"/>
    </location>
</feature>
<evidence type="ECO:0000256" key="3">
    <source>
        <dbReference type="ARBA" id="ARBA00022475"/>
    </source>
</evidence>
<feature type="transmembrane region" description="Helical" evidence="7">
    <location>
        <begin position="90"/>
        <end position="111"/>
    </location>
</feature>
<dbReference type="RefSeq" id="WP_079700135.1">
    <property type="nucleotide sequence ID" value="NZ_SLUK01000016.1"/>
</dbReference>
<dbReference type="EMBL" id="SLUK01000016">
    <property type="protein sequence ID" value="TCL41006.1"/>
    <property type="molecule type" value="Genomic_DNA"/>
</dbReference>
<keyword evidence="6 7" id="KW-0472">Membrane</keyword>
<reference evidence="8 9" key="1">
    <citation type="submission" date="2019-03" db="EMBL/GenBank/DDBJ databases">
        <title>Genomic Encyclopedia of Type Strains, Phase IV (KMG-IV): sequencing the most valuable type-strain genomes for metagenomic binning, comparative biology and taxonomic classification.</title>
        <authorList>
            <person name="Goeker M."/>
        </authorList>
    </citation>
    <scope>NUCLEOTIDE SEQUENCE [LARGE SCALE GENOMIC DNA]</scope>
    <source>
        <strain evidence="8 9">DSM 100433</strain>
    </source>
</reference>
<comment type="caution">
    <text evidence="8">The sequence shown here is derived from an EMBL/GenBank/DDBJ whole genome shotgun (WGS) entry which is preliminary data.</text>
</comment>
<evidence type="ECO:0000313" key="9">
    <source>
        <dbReference type="Proteomes" id="UP000294682"/>
    </source>
</evidence>
<protein>
    <submittedName>
        <fullName evidence="8">MATE family efflux protein</fullName>
    </submittedName>
</protein>